<keyword evidence="11" id="KW-0012">Acyltransferase</keyword>
<keyword evidence="8" id="KW-0479">Metal-binding</keyword>
<dbReference type="KEGG" id="clec:106664252"/>
<organism evidence="14 15">
    <name type="scientific">Cimex lectularius</name>
    <name type="common">Bed bug</name>
    <name type="synonym">Acanthia lectularia</name>
    <dbReference type="NCBI Taxonomy" id="79782"/>
    <lineage>
        <taxon>Eukaryota</taxon>
        <taxon>Metazoa</taxon>
        <taxon>Ecdysozoa</taxon>
        <taxon>Arthropoda</taxon>
        <taxon>Hexapoda</taxon>
        <taxon>Insecta</taxon>
        <taxon>Pterygota</taxon>
        <taxon>Neoptera</taxon>
        <taxon>Paraneoptera</taxon>
        <taxon>Hemiptera</taxon>
        <taxon>Heteroptera</taxon>
        <taxon>Panheteroptera</taxon>
        <taxon>Cimicomorpha</taxon>
        <taxon>Cimicidae</taxon>
        <taxon>Cimex</taxon>
    </lineage>
</organism>
<protein>
    <recommendedName>
        <fullName evidence="5">Glutaminyl-peptide cyclotransferase</fullName>
        <ecNumber evidence="4">2.3.2.5</ecNumber>
    </recommendedName>
</protein>
<keyword evidence="6" id="KW-0964">Secreted</keyword>
<dbReference type="InterPro" id="IPR037457">
    <property type="entry name" value="M28_QC"/>
</dbReference>
<evidence type="ECO:0000256" key="9">
    <source>
        <dbReference type="ARBA" id="ARBA00022833"/>
    </source>
</evidence>
<dbReference type="AlphaFoldDB" id="A0A8I6TD18"/>
<dbReference type="InterPro" id="IPR040234">
    <property type="entry name" value="QC/QCL"/>
</dbReference>
<accession>A0A8I6TD18</accession>
<keyword evidence="7" id="KW-0808">Transferase</keyword>
<name>A0A8I6TD18_CIMLE</name>
<reference evidence="14" key="1">
    <citation type="submission" date="2022-01" db="UniProtKB">
        <authorList>
            <consortium name="EnsemblMetazoa"/>
        </authorList>
    </citation>
    <scope>IDENTIFICATION</scope>
</reference>
<keyword evidence="10" id="KW-1015">Disulfide bond</keyword>
<dbReference type="Pfam" id="PF04389">
    <property type="entry name" value="Peptidase_M28"/>
    <property type="match status" value="1"/>
</dbReference>
<dbReference type="PANTHER" id="PTHR12283">
    <property type="entry name" value="GLUTAMINYL-PEPTIDE CYCLOTRANSFERASE"/>
    <property type="match status" value="1"/>
</dbReference>
<dbReference type="SUPFAM" id="SSF53187">
    <property type="entry name" value="Zn-dependent exopeptidases"/>
    <property type="match status" value="1"/>
</dbReference>
<evidence type="ECO:0000256" key="10">
    <source>
        <dbReference type="ARBA" id="ARBA00023157"/>
    </source>
</evidence>
<evidence type="ECO:0000256" key="12">
    <source>
        <dbReference type="ARBA" id="ARBA00057903"/>
    </source>
</evidence>
<keyword evidence="15" id="KW-1185">Reference proteome</keyword>
<evidence type="ECO:0000256" key="2">
    <source>
        <dbReference type="ARBA" id="ARBA00004613"/>
    </source>
</evidence>
<dbReference type="GO" id="GO:0005576">
    <property type="term" value="C:extracellular region"/>
    <property type="evidence" value="ECO:0007669"/>
    <property type="project" value="UniProtKB-SubCell"/>
</dbReference>
<dbReference type="InterPro" id="IPR007484">
    <property type="entry name" value="Peptidase_M28"/>
</dbReference>
<evidence type="ECO:0000256" key="6">
    <source>
        <dbReference type="ARBA" id="ARBA00022525"/>
    </source>
</evidence>
<evidence type="ECO:0000256" key="4">
    <source>
        <dbReference type="ARBA" id="ARBA00012012"/>
    </source>
</evidence>
<dbReference type="OrthoDB" id="3907302at2759"/>
<dbReference type="OMA" id="THWAYQK"/>
<comment type="function">
    <text evidence="12">Acts as a glutaminyl-peptide cyclotransferase. Responsible for the biosynthesis of pyroglutamyl peptides. Might be more efficient in the conversion of tri and tetrapeptides in vitro. Might have a relative preference for substrates containing hydrophobic amino acids in vitro.</text>
</comment>
<dbReference type="FunFam" id="3.40.630.10:FF:000029">
    <property type="entry name" value="Glutaminyl-peptide cyclotransferase"/>
    <property type="match status" value="1"/>
</dbReference>
<evidence type="ECO:0000256" key="8">
    <source>
        <dbReference type="ARBA" id="ARBA00022723"/>
    </source>
</evidence>
<gene>
    <name evidence="14" type="primary">106664252</name>
</gene>
<proteinExistence type="inferred from homology"/>
<keyword evidence="9" id="KW-0862">Zinc</keyword>
<comment type="catalytic activity">
    <reaction evidence="1">
        <text>N-terminal L-glutaminyl-[peptide] = N-terminal 5-oxo-L-prolyl-[peptide] + NH4(+)</text>
        <dbReference type="Rhea" id="RHEA:23652"/>
        <dbReference type="Rhea" id="RHEA-COMP:11736"/>
        <dbReference type="Rhea" id="RHEA-COMP:11846"/>
        <dbReference type="ChEBI" id="CHEBI:28938"/>
        <dbReference type="ChEBI" id="CHEBI:64722"/>
        <dbReference type="ChEBI" id="CHEBI:87215"/>
        <dbReference type="EC" id="2.3.2.5"/>
    </reaction>
</comment>
<dbReference type="Gene3D" id="3.40.630.10">
    <property type="entry name" value="Zn peptidases"/>
    <property type="match status" value="1"/>
</dbReference>
<dbReference type="GO" id="GO:0008270">
    <property type="term" value="F:zinc ion binding"/>
    <property type="evidence" value="ECO:0007669"/>
    <property type="project" value="TreeGrafter"/>
</dbReference>
<evidence type="ECO:0000313" key="15">
    <source>
        <dbReference type="Proteomes" id="UP000494040"/>
    </source>
</evidence>
<comment type="subcellular location">
    <subcellularLocation>
        <location evidence="2">Secreted</location>
    </subcellularLocation>
</comment>
<evidence type="ECO:0000256" key="5">
    <source>
        <dbReference type="ARBA" id="ARBA00016861"/>
    </source>
</evidence>
<evidence type="ECO:0000256" key="3">
    <source>
        <dbReference type="ARBA" id="ARBA00006014"/>
    </source>
</evidence>
<evidence type="ECO:0000259" key="13">
    <source>
        <dbReference type="Pfam" id="PF04389"/>
    </source>
</evidence>
<dbReference type="CDD" id="cd03880">
    <property type="entry name" value="M28_QC_like"/>
    <property type="match status" value="1"/>
</dbReference>
<dbReference type="EC" id="2.3.2.5" evidence="4"/>
<dbReference type="GO" id="GO:0016603">
    <property type="term" value="F:glutaminyl-peptide cyclotransferase activity"/>
    <property type="evidence" value="ECO:0007669"/>
    <property type="project" value="UniProtKB-EC"/>
</dbReference>
<comment type="similarity">
    <text evidence="3">Belongs to the glutaminyl-peptide cyclotransferase family.</text>
</comment>
<dbReference type="EnsemblMetazoa" id="XM_014389795.2">
    <property type="protein sequence ID" value="XP_014245281.1"/>
    <property type="gene ID" value="LOC106664252"/>
</dbReference>
<dbReference type="Proteomes" id="UP000494040">
    <property type="component" value="Unassembled WGS sequence"/>
</dbReference>
<evidence type="ECO:0000256" key="7">
    <source>
        <dbReference type="ARBA" id="ARBA00022679"/>
    </source>
</evidence>
<dbReference type="PANTHER" id="PTHR12283:SF6">
    <property type="entry name" value="GLUTAMINYL-PEPTIDE CYCLOTRANSFERASE-RELATED"/>
    <property type="match status" value="1"/>
</dbReference>
<evidence type="ECO:0000256" key="1">
    <source>
        <dbReference type="ARBA" id="ARBA00000001"/>
    </source>
</evidence>
<sequence>MRFKVCSAYLVIFYISIPHHDCLQFYEKKGTHVSKPLTDDEVGHLAQLTDEKYFREVLDTILVPRVVGTPNHLAVQKFIQNEMKSLGWEIELDTFKERTPNLGLLEFTNIIAHKNANTTRRLVLACHYDSKYFRDIVFYGATDSAVPCAMLIHLAKVLNPYINSNEIGLSLVFFDGEEAFLNWSPTDSIYGARSLAAKWEATPFPHNSHTNHLHRIDLMVLLDLIGTKNQKFASYFRNTDIWHSLLAQIEKKIKALNISPTYTHNILERSTIRAIEDDHLPFLKRNVPILHLIPIEFPREWHTARDDYSCLHFPSIENMNKIMQVFVYSYIHGCQNKC</sequence>
<feature type="domain" description="Peptidase M28" evidence="13">
    <location>
        <begin position="109"/>
        <end position="325"/>
    </location>
</feature>
<evidence type="ECO:0000256" key="11">
    <source>
        <dbReference type="ARBA" id="ARBA00023315"/>
    </source>
</evidence>
<evidence type="ECO:0000313" key="14">
    <source>
        <dbReference type="EnsemblMetazoa" id="XP_014245281.1"/>
    </source>
</evidence>